<reference evidence="1" key="1">
    <citation type="submission" date="2023-08" db="EMBL/GenBank/DDBJ databases">
        <authorList>
            <person name="Chen Y."/>
            <person name="Shah S."/>
            <person name="Dougan E. K."/>
            <person name="Thang M."/>
            <person name="Chan C."/>
        </authorList>
    </citation>
    <scope>NUCLEOTIDE SEQUENCE</scope>
</reference>
<evidence type="ECO:0000313" key="2">
    <source>
        <dbReference type="Proteomes" id="UP001178507"/>
    </source>
</evidence>
<comment type="caution">
    <text evidence="1">The sequence shown here is derived from an EMBL/GenBank/DDBJ whole genome shotgun (WGS) entry which is preliminary data.</text>
</comment>
<protein>
    <submittedName>
        <fullName evidence="1">Uncharacterized protein</fullName>
    </submittedName>
</protein>
<feature type="non-terminal residue" evidence="1">
    <location>
        <position position="199"/>
    </location>
</feature>
<organism evidence="1 2">
    <name type="scientific">Effrenium voratum</name>
    <dbReference type="NCBI Taxonomy" id="2562239"/>
    <lineage>
        <taxon>Eukaryota</taxon>
        <taxon>Sar</taxon>
        <taxon>Alveolata</taxon>
        <taxon>Dinophyceae</taxon>
        <taxon>Suessiales</taxon>
        <taxon>Symbiodiniaceae</taxon>
        <taxon>Effrenium</taxon>
    </lineage>
</organism>
<dbReference type="AlphaFoldDB" id="A0AA36N5W0"/>
<proteinExistence type="predicted"/>
<accession>A0AA36N5W0</accession>
<gene>
    <name evidence="1" type="ORF">EVOR1521_LOCUS18472</name>
</gene>
<evidence type="ECO:0000313" key="1">
    <source>
        <dbReference type="EMBL" id="CAJ1393649.1"/>
    </source>
</evidence>
<dbReference type="Proteomes" id="UP001178507">
    <property type="component" value="Unassembled WGS sequence"/>
</dbReference>
<keyword evidence="2" id="KW-1185">Reference proteome</keyword>
<name>A0AA36N5W0_9DINO</name>
<feature type="non-terminal residue" evidence="1">
    <location>
        <position position="1"/>
    </location>
</feature>
<sequence>ISEAGIHIANFDLAVDAQVNGLIEFLQQEEDNLAWIHFAPACGTASFAVHLPAEVVRVLEENVSDEDFALAKKRVAYLCRPQYSVDTLRVLAKGLNASILAQLENADDRDATNQQAWRQTLEEIEKGYVWLDDDADPFKHALAKRFGLNQKNKVRVIDDCTVGGLNKTIGVVEKYRTHAMDEISAYLAWMLTRCRARCQ</sequence>
<dbReference type="EMBL" id="CAUJNA010002614">
    <property type="protein sequence ID" value="CAJ1393649.1"/>
    <property type="molecule type" value="Genomic_DNA"/>
</dbReference>